<reference evidence="7 8" key="1">
    <citation type="journal article" date="2020" name="Cell Host Microbe">
        <title>Functional and Genomic Variation between Human-Derived Isolates of Lachnospiraceae Reveals Inter- and Intra-Species Diversity.</title>
        <authorList>
            <person name="Sorbara M.T."/>
            <person name="Littmann E.R."/>
            <person name="Fontana E."/>
            <person name="Moody T.U."/>
            <person name="Kohout C.E."/>
            <person name="Gjonbalaj M."/>
            <person name="Eaton V."/>
            <person name="Seok R."/>
            <person name="Leiner I.M."/>
            <person name="Pamer E.G."/>
        </authorList>
    </citation>
    <scope>NUCLEOTIDE SEQUENCE [LARGE SCALE GENOMIC DNA]</scope>
    <source>
        <strain evidence="6 7">MSK.17.11</strain>
        <strain evidence="5 8">MSK.17.38</strain>
    </source>
</reference>
<dbReference type="GO" id="GO:0005524">
    <property type="term" value="F:ATP binding"/>
    <property type="evidence" value="ECO:0007669"/>
    <property type="project" value="UniProtKB-KW"/>
</dbReference>
<evidence type="ECO:0000256" key="2">
    <source>
        <dbReference type="ARBA" id="ARBA00022801"/>
    </source>
</evidence>
<dbReference type="Proteomes" id="UP000701680">
    <property type="component" value="Unassembled WGS sequence"/>
</dbReference>
<keyword evidence="1" id="KW-0547">Nucleotide-binding</keyword>
<feature type="domain" description="Carboxyltransferase" evidence="4">
    <location>
        <begin position="24"/>
        <end position="302"/>
    </location>
</feature>
<dbReference type="InterPro" id="IPR052708">
    <property type="entry name" value="PxpC"/>
</dbReference>
<dbReference type="Pfam" id="PF02626">
    <property type="entry name" value="CT_A_B"/>
    <property type="match status" value="1"/>
</dbReference>
<keyword evidence="2" id="KW-0378">Hydrolase</keyword>
<accession>A0A850HN20</accession>
<organism evidence="6 7">
    <name type="scientific">Dorea phocaeensis</name>
    <dbReference type="NCBI Taxonomy" id="2040291"/>
    <lineage>
        <taxon>Bacteria</taxon>
        <taxon>Bacillati</taxon>
        <taxon>Bacillota</taxon>
        <taxon>Clostridia</taxon>
        <taxon>Lachnospirales</taxon>
        <taxon>Lachnospiraceae</taxon>
        <taxon>Dorea</taxon>
    </lineage>
</organism>
<dbReference type="SMART" id="SM00797">
    <property type="entry name" value="AHS2"/>
    <property type="match status" value="1"/>
</dbReference>
<dbReference type="GO" id="GO:0016787">
    <property type="term" value="F:hydrolase activity"/>
    <property type="evidence" value="ECO:0007669"/>
    <property type="project" value="UniProtKB-KW"/>
</dbReference>
<evidence type="ECO:0000313" key="6">
    <source>
        <dbReference type="EMBL" id="NVH57993.1"/>
    </source>
</evidence>
<keyword evidence="7" id="KW-1185">Reference proteome</keyword>
<dbReference type="Proteomes" id="UP000528555">
    <property type="component" value="Unassembled WGS sequence"/>
</dbReference>
<name>A0A850HN20_9FIRM</name>
<dbReference type="RefSeq" id="WP_101694093.1">
    <property type="nucleotide sequence ID" value="NZ_JAAITX010000002.1"/>
</dbReference>
<dbReference type="EMBL" id="JAAIUO010000002">
    <property type="protein sequence ID" value="NSK13920.1"/>
    <property type="molecule type" value="Genomic_DNA"/>
</dbReference>
<dbReference type="EMBL" id="JAAITX010000002">
    <property type="protein sequence ID" value="NVH57993.1"/>
    <property type="molecule type" value="Genomic_DNA"/>
</dbReference>
<dbReference type="OrthoDB" id="9782422at2"/>
<dbReference type="Gene3D" id="2.40.100.10">
    <property type="entry name" value="Cyclophilin-like"/>
    <property type="match status" value="1"/>
</dbReference>
<dbReference type="AlphaFoldDB" id="A0A850HN20"/>
<dbReference type="SUPFAM" id="SSF50891">
    <property type="entry name" value="Cyclophilin-like"/>
    <property type="match status" value="1"/>
</dbReference>
<dbReference type="NCBIfam" id="TIGR00724">
    <property type="entry name" value="urea_amlyse_rel"/>
    <property type="match status" value="1"/>
</dbReference>
<evidence type="ECO:0000313" key="8">
    <source>
        <dbReference type="Proteomes" id="UP000701680"/>
    </source>
</evidence>
<protein>
    <submittedName>
        <fullName evidence="6">Biotin-dependent carboxyltransferase family protein</fullName>
    </submittedName>
</protein>
<keyword evidence="6" id="KW-0808">Transferase</keyword>
<dbReference type="PANTHER" id="PTHR43309">
    <property type="entry name" value="5-OXOPROLINASE SUBUNIT C"/>
    <property type="match status" value="1"/>
</dbReference>
<evidence type="ECO:0000259" key="4">
    <source>
        <dbReference type="SMART" id="SM00797"/>
    </source>
</evidence>
<keyword evidence="3" id="KW-0067">ATP-binding</keyword>
<dbReference type="InterPro" id="IPR003778">
    <property type="entry name" value="CT_A_B"/>
</dbReference>
<evidence type="ECO:0000313" key="5">
    <source>
        <dbReference type="EMBL" id="NSK13920.1"/>
    </source>
</evidence>
<sequence>MAVKIVLPGAVMTVQDGGRYGYQEAGVQVSGAMDQMSFRNANYLVGNEETEAVLEVTLFGGTLEFTEDTITAITGADMEPVVDGDPVEMNCPLLIRKGQTLTLGMTRQGCRTYLAFAGGIDVPLVMGSRSTNLKCAFGGYGGRALKAGDVLELGKPKLSFDRVKKRRTKGIETEKIIEVRAVPGPQQEYFTEAGEKAFYSGTYTITDQSDRMGYRLKGPLVESKNGTDIISDAIPLGAVQIPPSGQPIVLLADRQTTGGYAKIAVVCSFDIPKLVQGRPGDKVRFLKTDVKTAQKLYRKQER</sequence>
<gene>
    <name evidence="6" type="ORF">G5A66_04870</name>
    <name evidence="5" type="ORF">G5A75_03330</name>
</gene>
<comment type="caution">
    <text evidence="6">The sequence shown here is derived from an EMBL/GenBank/DDBJ whole genome shotgun (WGS) entry which is preliminary data.</text>
</comment>
<dbReference type="PANTHER" id="PTHR43309:SF5">
    <property type="entry name" value="5-OXOPROLINASE SUBUNIT C"/>
    <property type="match status" value="1"/>
</dbReference>
<dbReference type="GO" id="GO:0016740">
    <property type="term" value="F:transferase activity"/>
    <property type="evidence" value="ECO:0007669"/>
    <property type="project" value="UniProtKB-KW"/>
</dbReference>
<evidence type="ECO:0000256" key="1">
    <source>
        <dbReference type="ARBA" id="ARBA00022741"/>
    </source>
</evidence>
<reference evidence="6" key="2">
    <citation type="submission" date="2020-02" db="EMBL/GenBank/DDBJ databases">
        <authorList>
            <person name="Littmann E."/>
            <person name="Sorbara M."/>
        </authorList>
    </citation>
    <scope>NUCLEOTIDE SEQUENCE</scope>
    <source>
        <strain evidence="6">MSK.17.11</strain>
        <strain evidence="5">MSK.17.38</strain>
    </source>
</reference>
<evidence type="ECO:0000313" key="7">
    <source>
        <dbReference type="Proteomes" id="UP000528555"/>
    </source>
</evidence>
<proteinExistence type="predicted"/>
<evidence type="ECO:0000256" key="3">
    <source>
        <dbReference type="ARBA" id="ARBA00022840"/>
    </source>
</evidence>
<dbReference type="InterPro" id="IPR029000">
    <property type="entry name" value="Cyclophilin-like_dom_sf"/>
</dbReference>